<accession>A0ACC1HCJ8</accession>
<organism evidence="1 2">
    <name type="scientific">Spiromyces aspiralis</name>
    <dbReference type="NCBI Taxonomy" id="68401"/>
    <lineage>
        <taxon>Eukaryota</taxon>
        <taxon>Fungi</taxon>
        <taxon>Fungi incertae sedis</taxon>
        <taxon>Zoopagomycota</taxon>
        <taxon>Kickxellomycotina</taxon>
        <taxon>Kickxellomycetes</taxon>
        <taxon>Kickxellales</taxon>
        <taxon>Kickxellaceae</taxon>
        <taxon>Spiromyces</taxon>
    </lineage>
</organism>
<proteinExistence type="predicted"/>
<reference evidence="1" key="1">
    <citation type="submission" date="2022-06" db="EMBL/GenBank/DDBJ databases">
        <title>Phylogenomic reconstructions and comparative analyses of Kickxellomycotina fungi.</title>
        <authorList>
            <person name="Reynolds N.K."/>
            <person name="Stajich J.E."/>
            <person name="Barry K."/>
            <person name="Grigoriev I.V."/>
            <person name="Crous P."/>
            <person name="Smith M.E."/>
        </authorList>
    </citation>
    <scope>NUCLEOTIDE SEQUENCE</scope>
    <source>
        <strain evidence="1">RSA 2271</strain>
    </source>
</reference>
<name>A0ACC1HCJ8_9FUNG</name>
<dbReference type="EMBL" id="JAMZIH010007782">
    <property type="protein sequence ID" value="KAJ1672818.1"/>
    <property type="molecule type" value="Genomic_DNA"/>
</dbReference>
<evidence type="ECO:0000313" key="1">
    <source>
        <dbReference type="EMBL" id="KAJ1672818.1"/>
    </source>
</evidence>
<comment type="caution">
    <text evidence="1">The sequence shown here is derived from an EMBL/GenBank/DDBJ whole genome shotgun (WGS) entry which is preliminary data.</text>
</comment>
<dbReference type="Proteomes" id="UP001145114">
    <property type="component" value="Unassembled WGS sequence"/>
</dbReference>
<sequence length="84" mass="9191">MLAKQEARPKYEAPVLFAHEIIRELEALNAFVTPIMNKPKPQPKPEEETKAKADPDATESNAEAPASSEAKQEANGATDEMDVD</sequence>
<gene>
    <name evidence="1" type="ORF">EV182_006433</name>
</gene>
<protein>
    <submittedName>
        <fullName evidence="1">Uncharacterized protein</fullName>
    </submittedName>
</protein>
<keyword evidence="2" id="KW-1185">Reference proteome</keyword>
<evidence type="ECO:0000313" key="2">
    <source>
        <dbReference type="Proteomes" id="UP001145114"/>
    </source>
</evidence>